<proteinExistence type="predicted"/>
<keyword evidence="3" id="KW-0645">Protease</keyword>
<gene>
    <name evidence="3" type="ORF">E9232_001340</name>
</gene>
<evidence type="ECO:0000256" key="1">
    <source>
        <dbReference type="SAM" id="MobiDB-lite"/>
    </source>
</evidence>
<feature type="compositionally biased region" description="Low complexity" evidence="1">
    <location>
        <begin position="111"/>
        <end position="132"/>
    </location>
</feature>
<feature type="region of interest" description="Disordered" evidence="1">
    <location>
        <begin position="163"/>
        <end position="198"/>
    </location>
</feature>
<feature type="signal peptide" evidence="2">
    <location>
        <begin position="1"/>
        <end position="23"/>
    </location>
</feature>
<organism evidence="3 4">
    <name type="scientific">Inquilinus ginsengisoli</name>
    <dbReference type="NCBI Taxonomy" id="363840"/>
    <lineage>
        <taxon>Bacteria</taxon>
        <taxon>Pseudomonadati</taxon>
        <taxon>Pseudomonadota</taxon>
        <taxon>Alphaproteobacteria</taxon>
        <taxon>Rhodospirillales</taxon>
        <taxon>Rhodospirillaceae</taxon>
        <taxon>Inquilinus</taxon>
    </lineage>
</organism>
<name>A0ABU1JKG6_9PROT</name>
<feature type="region of interest" description="Disordered" evidence="1">
    <location>
        <begin position="111"/>
        <end position="138"/>
    </location>
</feature>
<feature type="region of interest" description="Disordered" evidence="1">
    <location>
        <begin position="222"/>
        <end position="241"/>
    </location>
</feature>
<protein>
    <submittedName>
        <fullName evidence="3">Protease YdgD</fullName>
        <ecNumber evidence="3">3.4.21.-</ecNumber>
    </submittedName>
</protein>
<evidence type="ECO:0000313" key="3">
    <source>
        <dbReference type="EMBL" id="MDR6288833.1"/>
    </source>
</evidence>
<feature type="compositionally biased region" description="Pro residues" evidence="1">
    <location>
        <begin position="171"/>
        <end position="187"/>
    </location>
</feature>
<dbReference type="GO" id="GO:0008233">
    <property type="term" value="F:peptidase activity"/>
    <property type="evidence" value="ECO:0007669"/>
    <property type="project" value="UniProtKB-KW"/>
</dbReference>
<comment type="caution">
    <text evidence="3">The sequence shown here is derived from an EMBL/GenBank/DDBJ whole genome shotgun (WGS) entry which is preliminary data.</text>
</comment>
<reference evidence="3 4" key="1">
    <citation type="submission" date="2023-07" db="EMBL/GenBank/DDBJ databases">
        <title>Sorghum-associated microbial communities from plants grown in Nebraska, USA.</title>
        <authorList>
            <person name="Schachtman D."/>
        </authorList>
    </citation>
    <scope>NUCLEOTIDE SEQUENCE [LARGE SCALE GENOMIC DNA]</scope>
    <source>
        <strain evidence="3 4">584</strain>
    </source>
</reference>
<dbReference type="Proteomes" id="UP001262410">
    <property type="component" value="Unassembled WGS sequence"/>
</dbReference>
<sequence length="435" mass="42081">MASTRGWLWTALPVLALGLQLHAAPAAAQQTPAAGTNNSCIFANDGECDETNGTCAAGTDSADCRPGAAADPANSCRFAFDHRCDEPGKGSGHCAAGTDTADCAAAAAPPVPVQTPQTAPAQTTAPATGPGDDSCPFAKDHDCDEPVIGSGACAAGTDTTDCKAKQGAVPTQPPAPVAPQQSAPPPDAADGCPFARDGECDEPGIGSGACNAGTDTTDCKAKRGDLPVPASPTPPSGASNDSCPFAKDGECDEPGIGSGACTAGTDATDCKAHPAGQTPAVPAPPAASGDDSCQFAKDHECDDPDGGTGLCAPNTDVTDCRAGAVSPTPATPAPPAAPPAGEKTWSGPADSCEFAHDGECDEPGKGTGLCSAGTDTADCAAAGGSPAPGNSTQGSGAGAATPAACPFTKDGDCDEPGKGTGLCAAGTDVDDCRGK</sequence>
<dbReference type="RefSeq" id="WP_309792883.1">
    <property type="nucleotide sequence ID" value="NZ_JAVDPW010000002.1"/>
</dbReference>
<feature type="region of interest" description="Disordered" evidence="1">
    <location>
        <begin position="381"/>
        <end position="410"/>
    </location>
</feature>
<keyword evidence="2" id="KW-0732">Signal</keyword>
<evidence type="ECO:0000313" key="4">
    <source>
        <dbReference type="Proteomes" id="UP001262410"/>
    </source>
</evidence>
<accession>A0ABU1JKG6</accession>
<dbReference type="GO" id="GO:0006508">
    <property type="term" value="P:proteolysis"/>
    <property type="evidence" value="ECO:0007669"/>
    <property type="project" value="UniProtKB-KW"/>
</dbReference>
<feature type="region of interest" description="Disordered" evidence="1">
    <location>
        <begin position="322"/>
        <end position="358"/>
    </location>
</feature>
<feature type="chain" id="PRO_5045174134" evidence="2">
    <location>
        <begin position="24"/>
        <end position="435"/>
    </location>
</feature>
<keyword evidence="3" id="KW-0378">Hydrolase</keyword>
<keyword evidence="4" id="KW-1185">Reference proteome</keyword>
<evidence type="ECO:0000256" key="2">
    <source>
        <dbReference type="SAM" id="SignalP"/>
    </source>
</evidence>
<dbReference type="EMBL" id="JAVDPW010000002">
    <property type="protein sequence ID" value="MDR6288833.1"/>
    <property type="molecule type" value="Genomic_DNA"/>
</dbReference>
<feature type="compositionally biased region" description="Pro residues" evidence="1">
    <location>
        <begin position="329"/>
        <end position="338"/>
    </location>
</feature>
<dbReference type="EC" id="3.4.21.-" evidence="3"/>
<feature type="region of interest" description="Disordered" evidence="1">
    <location>
        <begin position="270"/>
        <end position="293"/>
    </location>
</feature>